<gene>
    <name evidence="1" type="ORF">KUTeg_015118</name>
</gene>
<evidence type="ECO:0000313" key="2">
    <source>
        <dbReference type="Proteomes" id="UP001217089"/>
    </source>
</evidence>
<proteinExistence type="predicted"/>
<dbReference type="Proteomes" id="UP001217089">
    <property type="component" value="Unassembled WGS sequence"/>
</dbReference>
<keyword evidence="2" id="KW-1185">Reference proteome</keyword>
<dbReference type="PROSITE" id="PS51257">
    <property type="entry name" value="PROKAR_LIPOPROTEIN"/>
    <property type="match status" value="1"/>
</dbReference>
<dbReference type="EMBL" id="JARBDR010000793">
    <property type="protein sequence ID" value="KAJ8307034.1"/>
    <property type="molecule type" value="Genomic_DNA"/>
</dbReference>
<evidence type="ECO:0000313" key="1">
    <source>
        <dbReference type="EMBL" id="KAJ8307034.1"/>
    </source>
</evidence>
<sequence length="70" mass="8110">MRQRYILQYPNNGGASCPELLKEVQQCQDLPFCRGFQWDTTEWSHCILPPDVKKCGLGLKARGRMKNIKN</sequence>
<name>A0ABQ9EPW1_TEGGR</name>
<accession>A0ABQ9EPW1</accession>
<organism evidence="1 2">
    <name type="scientific">Tegillarca granosa</name>
    <name type="common">Malaysian cockle</name>
    <name type="synonym">Anadara granosa</name>
    <dbReference type="NCBI Taxonomy" id="220873"/>
    <lineage>
        <taxon>Eukaryota</taxon>
        <taxon>Metazoa</taxon>
        <taxon>Spiralia</taxon>
        <taxon>Lophotrochozoa</taxon>
        <taxon>Mollusca</taxon>
        <taxon>Bivalvia</taxon>
        <taxon>Autobranchia</taxon>
        <taxon>Pteriomorphia</taxon>
        <taxon>Arcoida</taxon>
        <taxon>Arcoidea</taxon>
        <taxon>Arcidae</taxon>
        <taxon>Tegillarca</taxon>
    </lineage>
</organism>
<comment type="caution">
    <text evidence="1">The sequence shown here is derived from an EMBL/GenBank/DDBJ whole genome shotgun (WGS) entry which is preliminary data.</text>
</comment>
<protein>
    <submittedName>
        <fullName evidence="1">Uncharacterized protein</fullName>
    </submittedName>
</protein>
<reference evidence="1 2" key="1">
    <citation type="submission" date="2022-12" db="EMBL/GenBank/DDBJ databases">
        <title>Chromosome-level genome of Tegillarca granosa.</title>
        <authorList>
            <person name="Kim J."/>
        </authorList>
    </citation>
    <scope>NUCLEOTIDE SEQUENCE [LARGE SCALE GENOMIC DNA]</scope>
    <source>
        <strain evidence="1">Teg-2019</strain>
        <tissue evidence="1">Adductor muscle</tissue>
    </source>
</reference>